<evidence type="ECO:0000256" key="1">
    <source>
        <dbReference type="SAM" id="MobiDB-lite"/>
    </source>
</evidence>
<feature type="compositionally biased region" description="Basic and acidic residues" evidence="1">
    <location>
        <begin position="19"/>
        <end position="35"/>
    </location>
</feature>
<protein>
    <submittedName>
        <fullName evidence="2">Uncharacterized protein</fullName>
    </submittedName>
</protein>
<dbReference type="AlphaFoldDB" id="A0AAV7L5W1"/>
<name>A0AAV7L5W1_PLEWA</name>
<dbReference type="Proteomes" id="UP001066276">
    <property type="component" value="Chromosome 12"/>
</dbReference>
<keyword evidence="3" id="KW-1185">Reference proteome</keyword>
<comment type="caution">
    <text evidence="2">The sequence shown here is derived from an EMBL/GenBank/DDBJ whole genome shotgun (WGS) entry which is preliminary data.</text>
</comment>
<reference evidence="2" key="1">
    <citation type="journal article" date="2022" name="bioRxiv">
        <title>Sequencing and chromosome-scale assembly of the giantPleurodeles waltlgenome.</title>
        <authorList>
            <person name="Brown T."/>
            <person name="Elewa A."/>
            <person name="Iarovenko S."/>
            <person name="Subramanian E."/>
            <person name="Araus A.J."/>
            <person name="Petzold A."/>
            <person name="Susuki M."/>
            <person name="Suzuki K.-i.T."/>
            <person name="Hayashi T."/>
            <person name="Toyoda A."/>
            <person name="Oliveira C."/>
            <person name="Osipova E."/>
            <person name="Leigh N.D."/>
            <person name="Simon A."/>
            <person name="Yun M.H."/>
        </authorList>
    </citation>
    <scope>NUCLEOTIDE SEQUENCE</scope>
    <source>
        <strain evidence="2">20211129_DDA</strain>
        <tissue evidence="2">Liver</tissue>
    </source>
</reference>
<organism evidence="2 3">
    <name type="scientific">Pleurodeles waltl</name>
    <name type="common">Iberian ribbed newt</name>
    <dbReference type="NCBI Taxonomy" id="8319"/>
    <lineage>
        <taxon>Eukaryota</taxon>
        <taxon>Metazoa</taxon>
        <taxon>Chordata</taxon>
        <taxon>Craniata</taxon>
        <taxon>Vertebrata</taxon>
        <taxon>Euteleostomi</taxon>
        <taxon>Amphibia</taxon>
        <taxon>Batrachia</taxon>
        <taxon>Caudata</taxon>
        <taxon>Salamandroidea</taxon>
        <taxon>Salamandridae</taxon>
        <taxon>Pleurodelinae</taxon>
        <taxon>Pleurodeles</taxon>
    </lineage>
</organism>
<evidence type="ECO:0000313" key="3">
    <source>
        <dbReference type="Proteomes" id="UP001066276"/>
    </source>
</evidence>
<accession>A0AAV7L5W1</accession>
<feature type="region of interest" description="Disordered" evidence="1">
    <location>
        <begin position="19"/>
        <end position="59"/>
    </location>
</feature>
<evidence type="ECO:0000313" key="2">
    <source>
        <dbReference type="EMBL" id="KAJ1085934.1"/>
    </source>
</evidence>
<proteinExistence type="predicted"/>
<sequence length="71" mass="7091">MMLGVVMFIVVAYPRCNDEARGSDEAGGDDVRGGCDGDEAGGDDNARDDADSFNDDGCHGGDYVGGTGGGG</sequence>
<dbReference type="EMBL" id="JANPWB010000016">
    <property type="protein sequence ID" value="KAJ1085934.1"/>
    <property type="molecule type" value="Genomic_DNA"/>
</dbReference>
<gene>
    <name evidence="2" type="ORF">NDU88_006058</name>
</gene>